<proteinExistence type="predicted"/>
<evidence type="ECO:0000313" key="2">
    <source>
        <dbReference type="Proteomes" id="UP000649617"/>
    </source>
</evidence>
<name>A0A812R658_SYMPI</name>
<dbReference type="EMBL" id="CAJNIZ010019062">
    <property type="protein sequence ID" value="CAE7420629.1"/>
    <property type="molecule type" value="Genomic_DNA"/>
</dbReference>
<dbReference type="AlphaFoldDB" id="A0A812R658"/>
<evidence type="ECO:0000313" key="1">
    <source>
        <dbReference type="EMBL" id="CAE7420629.1"/>
    </source>
</evidence>
<feature type="non-terminal residue" evidence="1">
    <location>
        <position position="1"/>
    </location>
</feature>
<protein>
    <submittedName>
        <fullName evidence="1">Uncharacterized protein</fullName>
    </submittedName>
</protein>
<organism evidence="1 2">
    <name type="scientific">Symbiodinium pilosum</name>
    <name type="common">Dinoflagellate</name>
    <dbReference type="NCBI Taxonomy" id="2952"/>
    <lineage>
        <taxon>Eukaryota</taxon>
        <taxon>Sar</taxon>
        <taxon>Alveolata</taxon>
        <taxon>Dinophyceae</taxon>
        <taxon>Suessiales</taxon>
        <taxon>Symbiodiniaceae</taxon>
        <taxon>Symbiodinium</taxon>
    </lineage>
</organism>
<keyword evidence="2" id="KW-1185">Reference proteome</keyword>
<reference evidence="1" key="1">
    <citation type="submission" date="2021-02" db="EMBL/GenBank/DDBJ databases">
        <authorList>
            <person name="Dougan E. K."/>
            <person name="Rhodes N."/>
            <person name="Thang M."/>
            <person name="Chan C."/>
        </authorList>
    </citation>
    <scope>NUCLEOTIDE SEQUENCE</scope>
</reference>
<dbReference type="Proteomes" id="UP000649617">
    <property type="component" value="Unassembled WGS sequence"/>
</dbReference>
<comment type="caution">
    <text evidence="1">The sequence shown here is derived from an EMBL/GenBank/DDBJ whole genome shotgun (WGS) entry which is preliminary data.</text>
</comment>
<dbReference type="OrthoDB" id="423567at2759"/>
<accession>A0A812R658</accession>
<gene>
    <name evidence="1" type="ORF">SPIL2461_LOCUS10343</name>
</gene>
<sequence>MKGSSSMSVKNITQHASGKKHAACLKAILDGPTEVPAEAVETSLAEDGGVVSTIAADVPRMDRWIAALDLLCSRVGYQQQRGRVQSSEVGTKLTPGGAADGSKTVTRKMILCMAEVLSEVDRARIEQCNAVGIAVDKGGDHLVAYARVLGKTGVYEMLLGVVKQDLLKDNSRGTLEALELLFKQICTKPARCKRNENNMFGSDEDRLDNVLFKRLCESVFTAIADGGPNEQRCLYEASPSGSDLRQQPDYEPLLPNLRLIVRDAAHRYRSIDKLVVSKLPSLFKETLESLVNGERSISRLLEKSPKFSQLFLECQKDMAETEDGPSFSRFLKSFSFADHRFDSRKRPLLRLFNLLPVVIQCLQRVTEAGSSFQDSDVKWCRDLLEQWGGDKGYIRLVGSALIADALVMSWPFLRLTDKSEADYALTGTQAAECLSLLRSMLLDGAIWLPAARGTLVHSTLRAIQDRVLFTDQGTDRSAVVILRWPAPETEARLEPQRLAQKFYGVWEAFFKSHFPGFEESNGFTCFNLTADLALHERETFLRSVCKTFQLNGQKAWRSFVGGGAGHGLLQRAQYWSSPAGVAAASVADKDPENE</sequence>